<proteinExistence type="predicted"/>
<feature type="transmembrane region" description="Helical" evidence="2">
    <location>
        <begin position="472"/>
        <end position="495"/>
    </location>
</feature>
<sequence length="525" mass="59106">MASCLSSSPSASSARKGPLVSSPPSSSPSDLPALHIITVATHRDGYLTSLIYSSTLLHADINVLYWRQKWRGFGTKLMATLDFCRQVPPGDVVMLTDGFDTVLLQPKDIILRKFLEFGGRIVMSGESTDHRFPFFDRLFLMYHDCIFRTDLKTHWPKPLPYASKNVDLRRVNSGGVIGFAKDIVRVYSDADYWVNDQRYLSNIFLSNPHKDITVDYNGAIFCVYTSERDLKFLSFEEAEKQARHAVPSFPDEPSHRPSLPPAPTFARTAFGGVLMDTRTNEVPCVLHMHCRRNADSLTDRLGLPRGENILSIRSYLWYAFFSVTGTVFTDKASGTKWAMALVSTTLSCLSFLGLALNLLACGMRWMNEKNGFSFLRESIWYPIYERVAPVVYVHSTSHKGGGSGAMKDEDSDILEMEERMREGQRSMIGDKSQSHYHVLGYAIYDLLCIILGEVWSVCTAGMSWVLDTAEQFRGIFILGAILGVSTLILMIHFIVGWRPRDSLDENEEEEPAMEKAGQNKHKKNA</sequence>
<dbReference type="VEuPathDB" id="ToxoDB:CSUI_003463"/>
<organism evidence="3 4">
    <name type="scientific">Cystoisospora suis</name>
    <dbReference type="NCBI Taxonomy" id="483139"/>
    <lineage>
        <taxon>Eukaryota</taxon>
        <taxon>Sar</taxon>
        <taxon>Alveolata</taxon>
        <taxon>Apicomplexa</taxon>
        <taxon>Conoidasida</taxon>
        <taxon>Coccidia</taxon>
        <taxon>Eucoccidiorida</taxon>
        <taxon>Eimeriorina</taxon>
        <taxon>Sarcocystidae</taxon>
        <taxon>Cystoisospora</taxon>
    </lineage>
</organism>
<gene>
    <name evidence="3" type="ORF">CSUI_003463</name>
</gene>
<dbReference type="OrthoDB" id="69177at2759"/>
<evidence type="ECO:0000313" key="3">
    <source>
        <dbReference type="EMBL" id="PHJ22672.1"/>
    </source>
</evidence>
<accession>A0A2C6L4T1</accession>
<keyword evidence="2 3" id="KW-0812">Transmembrane</keyword>
<dbReference type="PANTHER" id="PTHR36587:SF2">
    <property type="entry name" value="EXPRESSION SITE-ASSOCIATED GENE 3 (ESAG3)-LIKE PROTEIN"/>
    <property type="match status" value="1"/>
</dbReference>
<keyword evidence="2" id="KW-1133">Transmembrane helix</keyword>
<name>A0A2C6L4T1_9APIC</name>
<evidence type="ECO:0000313" key="4">
    <source>
        <dbReference type="Proteomes" id="UP000221165"/>
    </source>
</evidence>
<evidence type="ECO:0000256" key="1">
    <source>
        <dbReference type="SAM" id="MobiDB-lite"/>
    </source>
</evidence>
<dbReference type="GeneID" id="94426872"/>
<feature type="region of interest" description="Disordered" evidence="1">
    <location>
        <begin position="1"/>
        <end position="29"/>
    </location>
</feature>
<evidence type="ECO:0000256" key="2">
    <source>
        <dbReference type="SAM" id="Phobius"/>
    </source>
</evidence>
<keyword evidence="4" id="KW-1185">Reference proteome</keyword>
<dbReference type="Proteomes" id="UP000221165">
    <property type="component" value="Unassembled WGS sequence"/>
</dbReference>
<protein>
    <submittedName>
        <fullName evidence="3">Transmembrane protein</fullName>
    </submittedName>
</protein>
<feature type="region of interest" description="Disordered" evidence="1">
    <location>
        <begin position="504"/>
        <end position="525"/>
    </location>
</feature>
<reference evidence="3 4" key="1">
    <citation type="journal article" date="2017" name="Int. J. Parasitol.">
        <title>The genome of the protozoan parasite Cystoisospora suis and a reverse vaccinology approach to identify vaccine candidates.</title>
        <authorList>
            <person name="Palmieri N."/>
            <person name="Shrestha A."/>
            <person name="Ruttkowski B."/>
            <person name="Beck T."/>
            <person name="Vogl C."/>
            <person name="Tomley F."/>
            <person name="Blake D.P."/>
            <person name="Joachim A."/>
        </authorList>
    </citation>
    <scope>NUCLEOTIDE SEQUENCE [LARGE SCALE GENOMIC DNA]</scope>
    <source>
        <strain evidence="3 4">Wien I</strain>
    </source>
</reference>
<feature type="compositionally biased region" description="Low complexity" evidence="1">
    <location>
        <begin position="1"/>
        <end position="14"/>
    </location>
</feature>
<dbReference type="EMBL" id="MIGC01001551">
    <property type="protein sequence ID" value="PHJ22672.1"/>
    <property type="molecule type" value="Genomic_DNA"/>
</dbReference>
<dbReference type="AlphaFoldDB" id="A0A2C6L4T1"/>
<dbReference type="PANTHER" id="PTHR36587">
    <property type="entry name" value="EXPRESSION SITE-ASSOCIATED GENE 3 (ESAG3)-LIKE PROTEIN"/>
    <property type="match status" value="1"/>
</dbReference>
<comment type="caution">
    <text evidence="3">The sequence shown here is derived from an EMBL/GenBank/DDBJ whole genome shotgun (WGS) entry which is preliminary data.</text>
</comment>
<keyword evidence="2" id="KW-0472">Membrane</keyword>
<dbReference type="RefSeq" id="XP_067924349.1">
    <property type="nucleotide sequence ID" value="XM_068063661.1"/>
</dbReference>
<feature type="transmembrane region" description="Helical" evidence="2">
    <location>
        <begin position="441"/>
        <end position="466"/>
    </location>
</feature>
<feature type="transmembrane region" description="Helical" evidence="2">
    <location>
        <begin position="337"/>
        <end position="360"/>
    </location>
</feature>
<dbReference type="CDD" id="cd22997">
    <property type="entry name" value="GT_LH"/>
    <property type="match status" value="1"/>
</dbReference>